<dbReference type="RefSeq" id="WP_156203182.1">
    <property type="nucleotide sequence ID" value="NZ_CP046457.1"/>
</dbReference>
<dbReference type="EMBL" id="CP046457">
    <property type="protein sequence ID" value="QGT99266.1"/>
    <property type="molecule type" value="Genomic_DNA"/>
</dbReference>
<dbReference type="OrthoDB" id="9773856at2"/>
<dbReference type="InterPro" id="IPR004843">
    <property type="entry name" value="Calcineurin-like_PHP"/>
</dbReference>
<evidence type="ECO:0000313" key="3">
    <source>
        <dbReference type="Proteomes" id="UP000426444"/>
    </source>
</evidence>
<dbReference type="SUPFAM" id="SSF56300">
    <property type="entry name" value="Metallo-dependent phosphatases"/>
    <property type="match status" value="1"/>
</dbReference>
<dbReference type="PANTHER" id="PTHR30337">
    <property type="entry name" value="COMPONENT OF ATP-DEPENDENT DSDNA EXONUCLEASE"/>
    <property type="match status" value="1"/>
</dbReference>
<reference evidence="3" key="1">
    <citation type="journal article" date="2019" name="Microbiology">
        <title>Complete Genome Sequence of an Uncultured Bacterium of the Candidate Phylum Bipolaricaulota.</title>
        <authorList>
            <person name="Kadnikov V.V."/>
            <person name="Mardanov A.V."/>
            <person name="Beletsky A.V."/>
            <person name="Frank Y.A."/>
            <person name="Karnachuk O.V."/>
            <person name="Ravin N.V."/>
        </authorList>
    </citation>
    <scope>NUCLEOTIDE SEQUENCE [LARGE SCALE GENOMIC DNA]</scope>
</reference>
<organism evidence="2 3">
    <name type="scientific">Candidatus Syntrophocurvum alkaliphilum</name>
    <dbReference type="NCBI Taxonomy" id="2293317"/>
    <lineage>
        <taxon>Bacteria</taxon>
        <taxon>Bacillati</taxon>
        <taxon>Bacillota</taxon>
        <taxon>Clostridia</taxon>
        <taxon>Eubacteriales</taxon>
        <taxon>Syntrophomonadaceae</taxon>
        <taxon>Candidatus Syntrophocurvum</taxon>
    </lineage>
</organism>
<name>A0A6I6D8B6_9FIRM</name>
<feature type="domain" description="Calcineurin-like phosphoesterase" evidence="1">
    <location>
        <begin position="1"/>
        <end position="194"/>
    </location>
</feature>
<dbReference type="Proteomes" id="UP000426444">
    <property type="component" value="Chromosome"/>
</dbReference>
<dbReference type="Pfam" id="PF00149">
    <property type="entry name" value="Metallophos"/>
    <property type="match status" value="1"/>
</dbReference>
<dbReference type="Gene3D" id="3.60.21.10">
    <property type="match status" value="1"/>
</dbReference>
<proteinExistence type="predicted"/>
<keyword evidence="3" id="KW-1185">Reference proteome</keyword>
<dbReference type="GO" id="GO:0016787">
    <property type="term" value="F:hydrolase activity"/>
    <property type="evidence" value="ECO:0007669"/>
    <property type="project" value="InterPro"/>
</dbReference>
<sequence length="327" mass="36989">MKILYITDTHIRGNNPANRIDNLPETLKNKLREINKIAIENKVDYILHGGDFFDTPSPSLAITGEFLEIFREFEAPIYVISGNHDLFGANLSSLPRTLLGFLSRLGFINILNPGVPIYIHKNNVKLQLTGQPYHFDMDRRSVELDYVVKKGACDVAIHMVHGMLSYEKEFPGDVTLIEQITNTEADITLSGHNHLGFGVIEKDDKHFINPGAVVRLSNHKSELTRNINVCLISLESKIDCKLIPLTSALNGTDVLDRTKLEEKAAMELKLEMFASEIKNVADMERMNVKNIIDEVVEKLGESTEVRKEALKRISIVEEKFSFRDGWD</sequence>
<dbReference type="InterPro" id="IPR029052">
    <property type="entry name" value="Metallo-depent_PP-like"/>
</dbReference>
<gene>
    <name evidence="2" type="ORF">SYNTR_0673</name>
</gene>
<accession>A0A6I6D8B6</accession>
<evidence type="ECO:0000259" key="1">
    <source>
        <dbReference type="Pfam" id="PF00149"/>
    </source>
</evidence>
<protein>
    <recommendedName>
        <fullName evidence="1">Calcineurin-like phosphoesterase domain-containing protein</fullName>
    </recommendedName>
</protein>
<dbReference type="InterPro" id="IPR050535">
    <property type="entry name" value="DNA_Repair-Maintenance_Comp"/>
</dbReference>
<dbReference type="PANTHER" id="PTHR30337:SF0">
    <property type="entry name" value="NUCLEASE SBCCD SUBUNIT D"/>
    <property type="match status" value="1"/>
</dbReference>
<dbReference type="AlphaFoldDB" id="A0A6I6D8B6"/>
<evidence type="ECO:0000313" key="2">
    <source>
        <dbReference type="EMBL" id="QGT99266.1"/>
    </source>
</evidence>
<dbReference type="KEGG" id="salq:SYNTR_0673"/>